<dbReference type="EMBL" id="RRCT01000020">
    <property type="protein sequence ID" value="RQW73489.1"/>
    <property type="molecule type" value="Genomic_DNA"/>
</dbReference>
<dbReference type="OrthoDB" id="2869073at2"/>
<comment type="caution">
    <text evidence="1">The sequence shown here is derived from an EMBL/GenBank/DDBJ whole genome shotgun (WGS) entry which is preliminary data.</text>
</comment>
<sequence>MRKRFIRVILFILLVLVLGYLVNLYFVEFTGAGKDTPEEALPTNQEYEWIKGPNTEKEQRYFFLSNGQNFGTTLVKKNVKGWSIEEEVTAKVPKKLESNTIVSALSDQKILFGLIKQKGTIDVNINGKPASLIGLSNLTEDVLDLYDVKGYSIWYIDLEQLEGNESYSIQVLDEHKKVISELSI</sequence>
<gene>
    <name evidence="1" type="ORF">EBB45_16600</name>
</gene>
<dbReference type="Proteomes" id="UP000274033">
    <property type="component" value="Unassembled WGS sequence"/>
</dbReference>
<proteinExistence type="predicted"/>
<evidence type="ECO:0000313" key="2">
    <source>
        <dbReference type="Proteomes" id="UP000274033"/>
    </source>
</evidence>
<name>A0A3N9UA75_9BACI</name>
<reference evidence="1 2" key="1">
    <citation type="journal article" date="2013" name="J. Microbiol.">
        <title>Lysinibacillus chungkukjangi sp. nov., isolated from Chungkukjang, Korean fermented soybean food.</title>
        <authorList>
            <person name="Kim S.J."/>
            <person name="Jang Y.H."/>
            <person name="Hamada M."/>
            <person name="Ahn J.H."/>
            <person name="Weon H.Y."/>
            <person name="Suzuki K."/>
            <person name="Whang K.S."/>
            <person name="Kwon S.W."/>
        </authorList>
    </citation>
    <scope>NUCLEOTIDE SEQUENCE [LARGE SCALE GENOMIC DNA]</scope>
    <source>
        <strain evidence="1 2">MCCC 1A12701</strain>
    </source>
</reference>
<evidence type="ECO:0000313" key="1">
    <source>
        <dbReference type="EMBL" id="RQW73489.1"/>
    </source>
</evidence>
<dbReference type="AlphaFoldDB" id="A0A3N9UA75"/>
<dbReference type="RefSeq" id="WP_124766463.1">
    <property type="nucleotide sequence ID" value="NZ_JAFBDY010000019.1"/>
</dbReference>
<accession>A0A3N9UA75</accession>
<keyword evidence="2" id="KW-1185">Reference proteome</keyword>
<protein>
    <submittedName>
        <fullName evidence="1">Uncharacterized protein</fullName>
    </submittedName>
</protein>
<organism evidence="1 2">
    <name type="scientific">Lysinibacillus composti</name>
    <dbReference type="NCBI Taxonomy" id="720633"/>
    <lineage>
        <taxon>Bacteria</taxon>
        <taxon>Bacillati</taxon>
        <taxon>Bacillota</taxon>
        <taxon>Bacilli</taxon>
        <taxon>Bacillales</taxon>
        <taxon>Bacillaceae</taxon>
        <taxon>Lysinibacillus</taxon>
    </lineage>
</organism>